<protein>
    <recommendedName>
        <fullName evidence="2">tRNA pseudouridine(55) synthase</fullName>
        <ecNumber evidence="2">5.4.99.25</ecNumber>
    </recommendedName>
</protein>
<keyword evidence="4" id="KW-0413">Isomerase</keyword>
<dbReference type="Pfam" id="PF21238">
    <property type="entry name" value="Pus10_C"/>
    <property type="match status" value="1"/>
</dbReference>
<dbReference type="Gene3D" id="3.30.70.2510">
    <property type="match status" value="1"/>
</dbReference>
<dbReference type="PANTHER" id="PTHR21568:SF0">
    <property type="entry name" value="TRNA PSEUDOURIDINE SYNTHASE PUS10"/>
    <property type="match status" value="1"/>
</dbReference>
<accession>A0A6J2JYF5</accession>
<proteinExistence type="inferred from homology"/>
<organism evidence="7 8">
    <name type="scientific">Bombyx mandarina</name>
    <name type="common">Wild silk moth</name>
    <name type="synonym">Wild silkworm</name>
    <dbReference type="NCBI Taxonomy" id="7092"/>
    <lineage>
        <taxon>Eukaryota</taxon>
        <taxon>Metazoa</taxon>
        <taxon>Ecdysozoa</taxon>
        <taxon>Arthropoda</taxon>
        <taxon>Hexapoda</taxon>
        <taxon>Insecta</taxon>
        <taxon>Pterygota</taxon>
        <taxon>Neoptera</taxon>
        <taxon>Endopterygota</taxon>
        <taxon>Lepidoptera</taxon>
        <taxon>Glossata</taxon>
        <taxon>Ditrysia</taxon>
        <taxon>Bombycoidea</taxon>
        <taxon>Bombycidae</taxon>
        <taxon>Bombycinae</taxon>
        <taxon>Bombyx</taxon>
    </lineage>
</organism>
<dbReference type="Gene3D" id="3.30.70.3190">
    <property type="match status" value="1"/>
</dbReference>
<keyword evidence="3" id="KW-0819">tRNA processing</keyword>
<evidence type="ECO:0000256" key="1">
    <source>
        <dbReference type="ARBA" id="ARBA00009652"/>
    </source>
</evidence>
<feature type="domain" description="Pus10 N-terminal eukaryotes" evidence="5">
    <location>
        <begin position="89"/>
        <end position="244"/>
    </location>
</feature>
<evidence type="ECO:0000259" key="6">
    <source>
        <dbReference type="Pfam" id="PF21238"/>
    </source>
</evidence>
<gene>
    <name evidence="8" type="primary">LOC114246554</name>
</gene>
<dbReference type="KEGG" id="bman:114246554"/>
<dbReference type="AlphaFoldDB" id="A0A6J2JYF5"/>
<evidence type="ECO:0000256" key="4">
    <source>
        <dbReference type="ARBA" id="ARBA00023235"/>
    </source>
</evidence>
<sequence length="539" mass="61598">MDNKAIVKFCKEVGCCDICCLRYLGLKNPATYENYKEYIHKYTESGVEVENNSEEQQITSNSVDNINGNTDVNGCDDEPPKKKKKISICVSCFGILQEENWSECFNMVKETLEKKRYECSTFACALSAPIATLLRDKAIILHLSDAFKDYKEDTLTPLKEAWKWTFGVKLAAQIGMTLDSGAISPLLITLNMEYPDEPQELEILKQLSPSLFQERQKQRRKFTVEFTRPSVEQAMDKISLEQLKGVDKWNKIPSVDIEAKCVSAMCVHAPSYLGGRYIKLSRELPQTPWLIKGKRMMESSVQEIIFEPIAKVFDLTPEDVEHRLKFMSAGREDVDVRCLGDGRPFAIEITDPRRDLTGDELKRVCEEISKGGQVIVQKLMHVSRNELSELKKGEETKCKTYEALCIKLGNENPEPNILNGKTPVAVTEEDIRRINEYRNTEAEDEAKIVVKQRTPIRVLHRRPLLTRTRRIYDVVARRVPDYPQLFTLTIRTEAGTYVKEWCHGEFGRTTPSLRDAAGFRADILALDVTAVLLDWPRPQ</sequence>
<feature type="domain" description="Pus10-like C-terminal" evidence="6">
    <location>
        <begin position="272"/>
        <end position="531"/>
    </location>
</feature>
<dbReference type="GO" id="GO:0160148">
    <property type="term" value="F:tRNA pseudouridine(55) synthase activity"/>
    <property type="evidence" value="ECO:0007669"/>
    <property type="project" value="UniProtKB-EC"/>
</dbReference>
<dbReference type="GeneID" id="114246554"/>
<dbReference type="GO" id="GO:0031119">
    <property type="term" value="P:tRNA pseudouridine synthesis"/>
    <property type="evidence" value="ECO:0007669"/>
    <property type="project" value="TreeGrafter"/>
</dbReference>
<comment type="similarity">
    <text evidence="1">Belongs to the pseudouridine synthase Pus10 family.</text>
</comment>
<dbReference type="InterPro" id="IPR048742">
    <property type="entry name" value="Pus10_N_euk"/>
</dbReference>
<dbReference type="SUPFAM" id="SSF55120">
    <property type="entry name" value="Pseudouridine synthase"/>
    <property type="match status" value="1"/>
</dbReference>
<dbReference type="RefSeq" id="XP_028034931.1">
    <property type="nucleotide sequence ID" value="XM_028179130.1"/>
</dbReference>
<dbReference type="CTD" id="150962"/>
<dbReference type="InterPro" id="IPR020103">
    <property type="entry name" value="PsdUridine_synth_cat_dom_sf"/>
</dbReference>
<dbReference type="Pfam" id="PF21237">
    <property type="entry name" value="Pus10_N_euk"/>
    <property type="match status" value="1"/>
</dbReference>
<evidence type="ECO:0000259" key="5">
    <source>
        <dbReference type="Pfam" id="PF21237"/>
    </source>
</evidence>
<dbReference type="InterPro" id="IPR039894">
    <property type="entry name" value="Pus10-like"/>
</dbReference>
<evidence type="ECO:0000313" key="7">
    <source>
        <dbReference type="Proteomes" id="UP000504629"/>
    </source>
</evidence>
<dbReference type="PANTHER" id="PTHR21568">
    <property type="entry name" value="TRNA PSEUDOURIDINE SYNTHASE PUS10"/>
    <property type="match status" value="1"/>
</dbReference>
<name>A0A6J2JYF5_BOMMA</name>
<dbReference type="EC" id="5.4.99.25" evidence="2"/>
<reference evidence="8" key="1">
    <citation type="submission" date="2025-08" db="UniProtKB">
        <authorList>
            <consortium name="RefSeq"/>
        </authorList>
    </citation>
    <scope>IDENTIFICATION</scope>
    <source>
        <tissue evidence="8">Silk gland</tissue>
    </source>
</reference>
<dbReference type="Proteomes" id="UP000504629">
    <property type="component" value="Unplaced"/>
</dbReference>
<keyword evidence="7" id="KW-1185">Reference proteome</keyword>
<evidence type="ECO:0000256" key="2">
    <source>
        <dbReference type="ARBA" id="ARBA00012787"/>
    </source>
</evidence>
<dbReference type="InterPro" id="IPR048741">
    <property type="entry name" value="Pus10-like_C"/>
</dbReference>
<dbReference type="FunFam" id="3.30.70.2510:FF:000001">
    <property type="entry name" value="tRNA pseudouridine synthase Pus10"/>
    <property type="match status" value="1"/>
</dbReference>
<evidence type="ECO:0000256" key="3">
    <source>
        <dbReference type="ARBA" id="ARBA00022694"/>
    </source>
</evidence>
<dbReference type="GO" id="GO:0003723">
    <property type="term" value="F:RNA binding"/>
    <property type="evidence" value="ECO:0007669"/>
    <property type="project" value="InterPro"/>
</dbReference>
<dbReference type="OrthoDB" id="271937at2759"/>
<evidence type="ECO:0000313" key="8">
    <source>
        <dbReference type="RefSeq" id="XP_028034931.1"/>
    </source>
</evidence>